<evidence type="ECO:0000313" key="3">
    <source>
        <dbReference type="Proteomes" id="UP000054321"/>
    </source>
</evidence>
<dbReference type="OrthoDB" id="5418627at2759"/>
<sequence length="222" mass="25033">MDEVSRLVSELHNKLAALDERVWNYRRDMAAEFAKFAEDLLRTVPQDVSETVSKIIVEDLKDYKSLNPDAPSPLTSGAVGSDGRQSSTQPCLADLMTTSSYNTLHDTEQDSPQNRHEREREFQGLFTPSYLPLLDHTSREIRTSPLHSSPLLDNGKGKEMDEGQGGNTHTKILEEAPDLERRAQPVRRNTDELSISSDRSDGQVRRSALRRSSDNSKQSPRR</sequence>
<proteinExistence type="predicted"/>
<reference evidence="3" key="2">
    <citation type="submission" date="2015-01" db="EMBL/GenBank/DDBJ databases">
        <title>Evolutionary Origins and Diversification of the Mycorrhizal Mutualists.</title>
        <authorList>
            <consortium name="DOE Joint Genome Institute"/>
            <consortium name="Mycorrhizal Genomics Consortium"/>
            <person name="Kohler A."/>
            <person name="Kuo A."/>
            <person name="Nagy L.G."/>
            <person name="Floudas D."/>
            <person name="Copeland A."/>
            <person name="Barry K.W."/>
            <person name="Cichocki N."/>
            <person name="Veneault-Fourrey C."/>
            <person name="LaButti K."/>
            <person name="Lindquist E.A."/>
            <person name="Lipzen A."/>
            <person name="Lundell T."/>
            <person name="Morin E."/>
            <person name="Murat C."/>
            <person name="Riley R."/>
            <person name="Ohm R."/>
            <person name="Sun H."/>
            <person name="Tunlid A."/>
            <person name="Henrissat B."/>
            <person name="Grigoriev I.V."/>
            <person name="Hibbett D.S."/>
            <person name="Martin F."/>
        </authorList>
    </citation>
    <scope>NUCLEOTIDE SEQUENCE [LARGE SCALE GENOMIC DNA]</scope>
    <source>
        <strain evidence="3">Zn</strain>
    </source>
</reference>
<dbReference type="EMBL" id="KN832870">
    <property type="protein sequence ID" value="KIN07324.1"/>
    <property type="molecule type" value="Genomic_DNA"/>
</dbReference>
<evidence type="ECO:0000313" key="2">
    <source>
        <dbReference type="EMBL" id="KIN07324.1"/>
    </source>
</evidence>
<dbReference type="HOGENOM" id="CLU_1247975_0_0_1"/>
<feature type="compositionally biased region" description="Basic and acidic residues" evidence="1">
    <location>
        <begin position="171"/>
        <end position="191"/>
    </location>
</feature>
<protein>
    <submittedName>
        <fullName evidence="2">Uncharacterized protein</fullName>
    </submittedName>
</protein>
<dbReference type="Proteomes" id="UP000054321">
    <property type="component" value="Unassembled WGS sequence"/>
</dbReference>
<feature type="region of interest" description="Disordered" evidence="1">
    <location>
        <begin position="141"/>
        <end position="222"/>
    </location>
</feature>
<reference evidence="2 3" key="1">
    <citation type="submission" date="2014-04" db="EMBL/GenBank/DDBJ databases">
        <authorList>
            <consortium name="DOE Joint Genome Institute"/>
            <person name="Kuo A."/>
            <person name="Martino E."/>
            <person name="Perotto S."/>
            <person name="Kohler A."/>
            <person name="Nagy L.G."/>
            <person name="Floudas D."/>
            <person name="Copeland A."/>
            <person name="Barry K.W."/>
            <person name="Cichocki N."/>
            <person name="Veneault-Fourrey C."/>
            <person name="LaButti K."/>
            <person name="Lindquist E.A."/>
            <person name="Lipzen A."/>
            <person name="Lundell T."/>
            <person name="Morin E."/>
            <person name="Murat C."/>
            <person name="Sun H."/>
            <person name="Tunlid A."/>
            <person name="Henrissat B."/>
            <person name="Grigoriev I.V."/>
            <person name="Hibbett D.S."/>
            <person name="Martin F."/>
            <person name="Nordberg H.P."/>
            <person name="Cantor M.N."/>
            <person name="Hua S.X."/>
        </authorList>
    </citation>
    <scope>NUCLEOTIDE SEQUENCE [LARGE SCALE GENOMIC DNA]</scope>
    <source>
        <strain evidence="2 3">Zn</strain>
    </source>
</reference>
<dbReference type="AlphaFoldDB" id="A0A0C3D7J5"/>
<feature type="non-terminal residue" evidence="2">
    <location>
        <position position="222"/>
    </location>
</feature>
<name>A0A0C3D7J5_OIDMZ</name>
<feature type="region of interest" description="Disordered" evidence="1">
    <location>
        <begin position="66"/>
        <end position="89"/>
    </location>
</feature>
<organism evidence="2 3">
    <name type="scientific">Oidiodendron maius (strain Zn)</name>
    <dbReference type="NCBI Taxonomy" id="913774"/>
    <lineage>
        <taxon>Eukaryota</taxon>
        <taxon>Fungi</taxon>
        <taxon>Dikarya</taxon>
        <taxon>Ascomycota</taxon>
        <taxon>Pezizomycotina</taxon>
        <taxon>Leotiomycetes</taxon>
        <taxon>Leotiomycetes incertae sedis</taxon>
        <taxon>Myxotrichaceae</taxon>
        <taxon>Oidiodendron</taxon>
    </lineage>
</organism>
<dbReference type="STRING" id="913774.A0A0C3D7J5"/>
<gene>
    <name evidence="2" type="ORF">OIDMADRAFT_150727</name>
</gene>
<evidence type="ECO:0000256" key="1">
    <source>
        <dbReference type="SAM" id="MobiDB-lite"/>
    </source>
</evidence>
<dbReference type="InParanoid" id="A0A0C3D7J5"/>
<accession>A0A0C3D7J5</accession>
<keyword evidence="3" id="KW-1185">Reference proteome</keyword>